<keyword evidence="8 11" id="KW-0067">ATP-binding</keyword>
<evidence type="ECO:0000256" key="11">
    <source>
        <dbReference type="HAMAP-Rule" id="MF_01263"/>
    </source>
</evidence>
<feature type="binding site" evidence="11">
    <location>
        <position position="156"/>
    </location>
    <ligand>
        <name>CTP</name>
        <dbReference type="ChEBI" id="CHEBI:37563"/>
    </ligand>
</feature>
<dbReference type="Gene3D" id="1.20.58.560">
    <property type="match status" value="1"/>
</dbReference>
<dbReference type="Pfam" id="PF01743">
    <property type="entry name" value="PolyA_pol"/>
    <property type="match status" value="1"/>
</dbReference>
<evidence type="ECO:0000259" key="12">
    <source>
        <dbReference type="Pfam" id="PF01743"/>
    </source>
</evidence>
<comment type="caution">
    <text evidence="15">The sequence shown here is derived from an EMBL/GenBank/DDBJ whole genome shotgun (WGS) entry which is preliminary data.</text>
</comment>
<feature type="binding site" evidence="11">
    <location>
        <position position="159"/>
    </location>
    <ligand>
        <name>ATP</name>
        <dbReference type="ChEBI" id="CHEBI:30616"/>
    </ligand>
</feature>
<feature type="binding site" evidence="11">
    <location>
        <position position="29"/>
    </location>
    <ligand>
        <name>CTP</name>
        <dbReference type="ChEBI" id="CHEBI:37563"/>
    </ligand>
</feature>
<dbReference type="Pfam" id="PF13735">
    <property type="entry name" value="tRNA_NucTran2_2"/>
    <property type="match status" value="1"/>
</dbReference>
<dbReference type="HAMAP" id="MF_01263">
    <property type="entry name" value="CCA_bact_type3"/>
    <property type="match status" value="1"/>
</dbReference>
<dbReference type="PANTHER" id="PTHR46173">
    <property type="entry name" value="CCA TRNA NUCLEOTIDYLTRANSFERASE 1, MITOCHONDRIAL"/>
    <property type="match status" value="1"/>
</dbReference>
<keyword evidence="16" id="KW-1185">Reference proteome</keyword>
<feature type="binding site" evidence="11">
    <location>
        <position position="32"/>
    </location>
    <ligand>
        <name>ATP</name>
        <dbReference type="ChEBI" id="CHEBI:30616"/>
    </ligand>
</feature>
<feature type="binding site" evidence="11">
    <location>
        <position position="156"/>
    </location>
    <ligand>
        <name>ATP</name>
        <dbReference type="ChEBI" id="CHEBI:30616"/>
    </ligand>
</feature>
<evidence type="ECO:0000256" key="1">
    <source>
        <dbReference type="ARBA" id="ARBA00001946"/>
    </source>
</evidence>
<evidence type="ECO:0000313" key="16">
    <source>
        <dbReference type="Proteomes" id="UP000031982"/>
    </source>
</evidence>
<feature type="binding site" evidence="11">
    <location>
        <position position="29"/>
    </location>
    <ligand>
        <name>ATP</name>
        <dbReference type="ChEBI" id="CHEBI:30616"/>
    </ligand>
</feature>
<evidence type="ECO:0000313" key="15">
    <source>
        <dbReference type="EMBL" id="KIL79906.1"/>
    </source>
</evidence>
<keyword evidence="3 11" id="KW-0819">tRNA processing</keyword>
<feature type="binding site" evidence="11">
    <location>
        <position position="165"/>
    </location>
    <ligand>
        <name>ATP</name>
        <dbReference type="ChEBI" id="CHEBI:30616"/>
    </ligand>
</feature>
<dbReference type="Pfam" id="PF12627">
    <property type="entry name" value="PolyA_pol_RNAbd"/>
    <property type="match status" value="1"/>
</dbReference>
<protein>
    <recommendedName>
        <fullName evidence="11">CCA-adding enzyme</fullName>
        <ecNumber evidence="11">2.7.7.72</ecNumber>
    </recommendedName>
    <alternativeName>
        <fullName evidence="11">CCA tRNA nucleotidyltransferase</fullName>
    </alternativeName>
    <alternativeName>
        <fullName evidence="11">tRNA CCA-pyrophosphorylase</fullName>
    </alternativeName>
    <alternativeName>
        <fullName evidence="11">tRNA adenylyl-/cytidylyl- transferase</fullName>
    </alternativeName>
    <alternativeName>
        <fullName evidence="11">tRNA nucleotidyltransferase</fullName>
    </alternativeName>
    <alternativeName>
        <fullName evidence="11">tRNA-NT</fullName>
    </alternativeName>
</protein>
<feature type="binding site" evidence="11">
    <location>
        <position position="162"/>
    </location>
    <ligand>
        <name>CTP</name>
        <dbReference type="ChEBI" id="CHEBI:37563"/>
    </ligand>
</feature>
<feature type="domain" description="Poly A polymerase head" evidence="12">
    <location>
        <begin position="24"/>
        <end position="143"/>
    </location>
</feature>
<comment type="function">
    <text evidence="11">Catalyzes the addition and repair of the essential 3'-terminal CCA sequence in tRNAs without using a nucleic acid template. Adds these three nucleotides in the order of C, C, and A to the tRNA nucleotide-73, using CTP and ATP as substrates and producing inorganic pyrophosphate. tRNA 3'-terminal CCA addition is required both for tRNA processing and repair. Also involved in tRNA surveillance by mediating tandem CCA addition to generate a CCACCA at the 3' terminus of unstable tRNAs. While stable tRNAs receive only 3'-terminal CCA, unstable tRNAs are marked with CCACCA and rapidly degraded.</text>
</comment>
<feature type="binding site" evidence="11">
    <location>
        <position position="42"/>
    </location>
    <ligand>
        <name>Mg(2+)</name>
        <dbReference type="ChEBI" id="CHEBI:18420"/>
    </ligand>
</feature>
<dbReference type="InterPro" id="IPR032810">
    <property type="entry name" value="CCA-adding_enz_C"/>
</dbReference>
<name>A0ABR5AZX1_BACBA</name>
<evidence type="ECO:0000256" key="3">
    <source>
        <dbReference type="ARBA" id="ARBA00022694"/>
    </source>
</evidence>
<dbReference type="InterPro" id="IPR050264">
    <property type="entry name" value="Bact_CCA-adding_enz_type3_sf"/>
</dbReference>
<comment type="cofactor">
    <cofactor evidence="1 11">
        <name>Mg(2+)</name>
        <dbReference type="ChEBI" id="CHEBI:18420"/>
    </cofactor>
</comment>
<evidence type="ECO:0000256" key="8">
    <source>
        <dbReference type="ARBA" id="ARBA00022840"/>
    </source>
</evidence>
<dbReference type="Gene3D" id="1.10.246.80">
    <property type="match status" value="1"/>
</dbReference>
<keyword evidence="6 11" id="KW-0547">Nucleotide-binding</keyword>
<proteinExistence type="inferred from homology"/>
<keyword evidence="9 11" id="KW-0460">Magnesium</keyword>
<evidence type="ECO:0000256" key="10">
    <source>
        <dbReference type="ARBA" id="ARBA00022884"/>
    </source>
</evidence>
<gene>
    <name evidence="11" type="primary">cca</name>
    <name evidence="15" type="ORF">SD77_2360</name>
</gene>
<organism evidence="15 16">
    <name type="scientific">Bacillus badius</name>
    <dbReference type="NCBI Taxonomy" id="1455"/>
    <lineage>
        <taxon>Bacteria</taxon>
        <taxon>Bacillati</taxon>
        <taxon>Bacillota</taxon>
        <taxon>Bacilli</taxon>
        <taxon>Bacillales</taxon>
        <taxon>Bacillaceae</taxon>
        <taxon>Pseudobacillus</taxon>
    </lineage>
</organism>
<dbReference type="InterPro" id="IPR002646">
    <property type="entry name" value="PolA_pol_head_dom"/>
</dbReference>
<feature type="domain" description="CCA-adding enzyme C-terminal" evidence="14">
    <location>
        <begin position="249"/>
        <end position="391"/>
    </location>
</feature>
<evidence type="ECO:0000256" key="7">
    <source>
        <dbReference type="ARBA" id="ARBA00022800"/>
    </source>
</evidence>
<evidence type="ECO:0000256" key="6">
    <source>
        <dbReference type="ARBA" id="ARBA00022741"/>
    </source>
</evidence>
<feature type="binding site" evidence="11">
    <location>
        <position position="162"/>
    </location>
    <ligand>
        <name>ATP</name>
        <dbReference type="ChEBI" id="CHEBI:30616"/>
    </ligand>
</feature>
<feature type="domain" description="tRNA nucleotidyltransferase/poly(A) polymerase RNA and SrmB- binding" evidence="13">
    <location>
        <begin position="171"/>
        <end position="229"/>
    </location>
</feature>
<dbReference type="EMBL" id="JXLP01000002">
    <property type="protein sequence ID" value="KIL79906.1"/>
    <property type="molecule type" value="Genomic_DNA"/>
</dbReference>
<comment type="miscellaneous">
    <text evidence="11">A single active site specifically recognizes both ATP and CTP and is responsible for their addition.</text>
</comment>
<feature type="binding site" evidence="11">
    <location>
        <position position="159"/>
    </location>
    <ligand>
        <name>CTP</name>
        <dbReference type="ChEBI" id="CHEBI:37563"/>
    </ligand>
</feature>
<dbReference type="EC" id="2.7.7.72" evidence="11"/>
<dbReference type="SUPFAM" id="SSF81301">
    <property type="entry name" value="Nucleotidyltransferase"/>
    <property type="match status" value="1"/>
</dbReference>
<dbReference type="RefSeq" id="WP_041113320.1">
    <property type="nucleotide sequence ID" value="NZ_JARTHD010000004.1"/>
</dbReference>
<keyword evidence="2 11" id="KW-0808">Transferase</keyword>
<dbReference type="CDD" id="cd05398">
    <property type="entry name" value="NT_ClassII-CCAase"/>
    <property type="match status" value="1"/>
</dbReference>
<keyword evidence="7 11" id="KW-0692">RNA repair</keyword>
<reference evidence="15 16" key="1">
    <citation type="submission" date="2015-01" db="EMBL/GenBank/DDBJ databases">
        <title>Genome Assembly of Bacillus badius MTCC 1458.</title>
        <authorList>
            <person name="Verma A."/>
            <person name="Khatri I."/>
            <person name="Mual P."/>
            <person name="Subramanian S."/>
            <person name="Krishnamurthi S."/>
        </authorList>
    </citation>
    <scope>NUCLEOTIDE SEQUENCE [LARGE SCALE GENOMIC DNA]</scope>
    <source>
        <strain evidence="15 16">MTCC 1458</strain>
    </source>
</reference>
<dbReference type="PANTHER" id="PTHR46173:SF1">
    <property type="entry name" value="CCA TRNA NUCLEOTIDYLTRANSFERASE 1, MITOCHONDRIAL"/>
    <property type="match status" value="1"/>
</dbReference>
<dbReference type="InterPro" id="IPR032828">
    <property type="entry name" value="PolyA_RNA-bd"/>
</dbReference>
<dbReference type="Gene3D" id="3.30.460.10">
    <property type="entry name" value="Beta Polymerase, domain 2"/>
    <property type="match status" value="1"/>
</dbReference>
<evidence type="ECO:0000256" key="5">
    <source>
        <dbReference type="ARBA" id="ARBA00022723"/>
    </source>
</evidence>
<feature type="binding site" evidence="11">
    <location>
        <position position="32"/>
    </location>
    <ligand>
        <name>CTP</name>
        <dbReference type="ChEBI" id="CHEBI:37563"/>
    </ligand>
</feature>
<feature type="binding site" evidence="11">
    <location>
        <position position="44"/>
    </location>
    <ligand>
        <name>Mg(2+)</name>
        <dbReference type="ChEBI" id="CHEBI:18420"/>
    </ligand>
</feature>
<feature type="binding site" evidence="11">
    <location>
        <position position="113"/>
    </location>
    <ligand>
        <name>ATP</name>
        <dbReference type="ChEBI" id="CHEBI:30616"/>
    </ligand>
</feature>
<comment type="similarity">
    <text evidence="11">Belongs to the tRNA nucleotidyltransferase/poly(A) polymerase family. Bacterial CCA-adding enzyme type 3 subfamily.</text>
</comment>
<comment type="catalytic activity">
    <reaction evidence="11">
        <text>a tRNA precursor + 2 CTP + ATP = a tRNA with a 3' CCA end + 3 diphosphate</text>
        <dbReference type="Rhea" id="RHEA:14433"/>
        <dbReference type="Rhea" id="RHEA-COMP:10465"/>
        <dbReference type="Rhea" id="RHEA-COMP:10468"/>
        <dbReference type="ChEBI" id="CHEBI:30616"/>
        <dbReference type="ChEBI" id="CHEBI:33019"/>
        <dbReference type="ChEBI" id="CHEBI:37563"/>
        <dbReference type="ChEBI" id="CHEBI:74896"/>
        <dbReference type="ChEBI" id="CHEBI:83071"/>
        <dbReference type="EC" id="2.7.7.72"/>
    </reaction>
</comment>
<comment type="catalytic activity">
    <reaction evidence="11">
        <text>a tRNA with a 3' CCA end + 2 CTP + ATP = a tRNA with a 3' CCACCA end + 3 diphosphate</text>
        <dbReference type="Rhea" id="RHEA:76235"/>
        <dbReference type="Rhea" id="RHEA-COMP:10468"/>
        <dbReference type="Rhea" id="RHEA-COMP:18655"/>
        <dbReference type="ChEBI" id="CHEBI:30616"/>
        <dbReference type="ChEBI" id="CHEBI:33019"/>
        <dbReference type="ChEBI" id="CHEBI:37563"/>
        <dbReference type="ChEBI" id="CHEBI:83071"/>
        <dbReference type="ChEBI" id="CHEBI:195187"/>
    </reaction>
</comment>
<dbReference type="Gene3D" id="1.10.110.30">
    <property type="match status" value="1"/>
</dbReference>
<sequence>MNNQSMFEQAAPLLAELEKAGFAAYYVGGAVRDYLLDRPIGDVDIATAALPEEVKQIFPKTVDVGIEHGTVLVIWKGEGYEITTFRTESEYKDFRRPDKVSFVRTLEEDLQRRDFTMNAMAMDRFGTIIDPFNGREALKLGYIQTVGDANERFSEDALRMMRAARFASQLGFRLHEQTKEALSRCAPLLKHIAVERKLMEMNKLFAGRKAAEGLQVMLEGGLLAYLPGLCGQEKLLEQMLTYDLSRLTASQKWLLLLVLLTPDKPLDWLKAWRMPAKKIKHIAGTYEWSLKQRLCGWSDLALYEAGVERAVDAEAVNALLCGRSASLEELRERHNSLPIRDRKELAVTGQELKAWKNEAGGPWMKSYLERIERAVVEKTVENDPEKIKEWLEACNLL</sequence>
<evidence type="ECO:0000256" key="2">
    <source>
        <dbReference type="ARBA" id="ARBA00022679"/>
    </source>
</evidence>
<keyword evidence="5 11" id="KW-0479">Metal-binding</keyword>
<evidence type="ECO:0000259" key="14">
    <source>
        <dbReference type="Pfam" id="PF13735"/>
    </source>
</evidence>
<feature type="binding site" evidence="11">
    <location>
        <position position="165"/>
    </location>
    <ligand>
        <name>CTP</name>
        <dbReference type="ChEBI" id="CHEBI:37563"/>
    </ligand>
</feature>
<evidence type="ECO:0000256" key="4">
    <source>
        <dbReference type="ARBA" id="ARBA00022695"/>
    </source>
</evidence>
<keyword evidence="4 11" id="KW-0548">Nucleotidyltransferase</keyword>
<accession>A0ABR5AZX1</accession>
<evidence type="ECO:0000256" key="9">
    <source>
        <dbReference type="ARBA" id="ARBA00022842"/>
    </source>
</evidence>
<keyword evidence="10 11" id="KW-0694">RNA-binding</keyword>
<dbReference type="InterPro" id="IPR043519">
    <property type="entry name" value="NT_sf"/>
</dbReference>
<evidence type="ECO:0000259" key="13">
    <source>
        <dbReference type="Pfam" id="PF12627"/>
    </source>
</evidence>
<dbReference type="NCBIfam" id="NF009814">
    <property type="entry name" value="PRK13299.1"/>
    <property type="match status" value="1"/>
</dbReference>
<dbReference type="InterPro" id="IPR023068">
    <property type="entry name" value="CCA-adding_enz_firmicutes"/>
</dbReference>
<dbReference type="Proteomes" id="UP000031982">
    <property type="component" value="Unassembled WGS sequence"/>
</dbReference>
<dbReference type="SUPFAM" id="SSF81891">
    <property type="entry name" value="Poly A polymerase C-terminal region-like"/>
    <property type="match status" value="1"/>
</dbReference>
<comment type="subunit">
    <text evidence="11">Homodimer.</text>
</comment>
<feature type="binding site" evidence="11">
    <location>
        <position position="113"/>
    </location>
    <ligand>
        <name>CTP</name>
        <dbReference type="ChEBI" id="CHEBI:37563"/>
    </ligand>
</feature>